<dbReference type="InterPro" id="IPR059000">
    <property type="entry name" value="ATPase_P-type_domA"/>
</dbReference>
<dbReference type="SFLD" id="SFLDG00002">
    <property type="entry name" value="C1.7:_P-type_atpase_like"/>
    <property type="match status" value="1"/>
</dbReference>
<keyword evidence="5" id="KW-0597">Phosphoprotein</keyword>
<keyword evidence="8" id="KW-0547">Nucleotide-binding</keyword>
<dbReference type="InterPro" id="IPR001757">
    <property type="entry name" value="P_typ_ATPase"/>
</dbReference>
<keyword evidence="9" id="KW-0067">ATP-binding</keyword>
<feature type="transmembrane region" description="Helical" evidence="15">
    <location>
        <begin position="358"/>
        <end position="380"/>
    </location>
</feature>
<feature type="transmembrane region" description="Helical" evidence="15">
    <location>
        <begin position="201"/>
        <end position="218"/>
    </location>
</feature>
<dbReference type="NCBIfam" id="TIGR01525">
    <property type="entry name" value="ATPase-IB_hvy"/>
    <property type="match status" value="1"/>
</dbReference>
<dbReference type="GO" id="GO:0005524">
    <property type="term" value="F:ATP binding"/>
    <property type="evidence" value="ECO:0007669"/>
    <property type="project" value="UniProtKB-KW"/>
</dbReference>
<comment type="similarity">
    <text evidence="2">Belongs to the cation transport ATPase (P-type) (TC 3.A.3) family. Type IB subfamily.</text>
</comment>
<dbReference type="InterPro" id="IPR027256">
    <property type="entry name" value="P-typ_ATPase_IB"/>
</dbReference>
<dbReference type="EMBL" id="CAEZXK010000054">
    <property type="protein sequence ID" value="CAB4694949.1"/>
    <property type="molecule type" value="Genomic_DNA"/>
</dbReference>
<evidence type="ECO:0000256" key="11">
    <source>
        <dbReference type="ARBA" id="ARBA00022967"/>
    </source>
</evidence>
<keyword evidence="12 15" id="KW-1133">Transmembrane helix</keyword>
<name>A0A6J6P7L6_9ZZZZ</name>
<dbReference type="Gene3D" id="3.40.50.1000">
    <property type="entry name" value="HAD superfamily/HAD-like"/>
    <property type="match status" value="1"/>
</dbReference>
<evidence type="ECO:0000256" key="5">
    <source>
        <dbReference type="ARBA" id="ARBA00022553"/>
    </source>
</evidence>
<dbReference type="PRINTS" id="PR00943">
    <property type="entry name" value="CUATPASE"/>
</dbReference>
<dbReference type="GO" id="GO:0055070">
    <property type="term" value="P:copper ion homeostasis"/>
    <property type="evidence" value="ECO:0007669"/>
    <property type="project" value="TreeGrafter"/>
</dbReference>
<comment type="subcellular location">
    <subcellularLocation>
        <location evidence="1">Cell membrane</location>
        <topology evidence="1">Multi-pass membrane protein</topology>
    </subcellularLocation>
</comment>
<dbReference type="PROSITE" id="PS00154">
    <property type="entry name" value="ATPASE_E1_E2"/>
    <property type="match status" value="1"/>
</dbReference>
<keyword evidence="3" id="KW-0813">Transport</keyword>
<dbReference type="SUPFAM" id="SSF81653">
    <property type="entry name" value="Calcium ATPase, transduction domain A"/>
    <property type="match status" value="1"/>
</dbReference>
<keyword evidence="7" id="KW-0479">Metal-binding</keyword>
<dbReference type="Gene3D" id="3.40.1110.10">
    <property type="entry name" value="Calcium-transporting ATPase, cytoplasmic domain N"/>
    <property type="match status" value="1"/>
</dbReference>
<sequence length="751" mass="79515">MSEHKCEAHSPNPVMCVCDHNPGGECHCPPNECKCDQKHHLVNEIQQGHNCCATGGSHDPVVAGGAHDHSMHAGHDMHAMHGHDHSGHAGHDHSGHGDFKKQFWWSLVLTLPIMFFSMTVHQLLGYPMPVFFGSEYIPAVLGVILFFTGGRVFLKTGWQEIKARQPGMMALIAMAIIVAFVYSSFITIVQTLGIEWAGMDFWWELAALISIMLLGHWIEMNSIMRAQNAVGELAKLVPNTADLIQGDEIKRVATALLKVGDLILVRPGSAVAADGEVVDGSSELDESMVTGESREVRKSVGDSVVAGTINGSSANLGEGTLTVRVTRVGGDTMIAGIMRLVAEAQASKSKTQLLADRAASWLFYVATIAAALTAVLWPLLSDPTPDFVLERVVTVLVIACPHALGLAIPLVTAISSSKAAKNGLLIRDRKSFEALRNVDVVVFDKTGTLTEGKRNVAGVYSIVGRSDSAEMLRLAAAVEQYSEHSLARAIVAHAGANGELVAKDFRVIPGVGVTARIGADVITIGGPALLTSRNLSLSVNDLLKANEENALGRTVVFVLKESELLGFISVGDVIRDSAIEAVEQIKRLGKHVVLLSGDAQGVVNSVANKLGITEVYGEVLPHQKSELVKRLQADGKRVAMVGDGINDAPALAQAEVGLAIGSGTDVAIESAGLLLVSSDPLGVAEAIKLSRRTYSKMIQNLVWGAGYNVVAIPLAAGAFAGLGFVLSPALGAVLMSLSTIIVAANAQLLRR</sequence>
<evidence type="ECO:0000259" key="16">
    <source>
        <dbReference type="Pfam" id="PF00122"/>
    </source>
</evidence>
<feature type="transmembrane region" description="Helical" evidence="15">
    <location>
        <begin position="730"/>
        <end position="749"/>
    </location>
</feature>
<keyword evidence="10" id="KW-0460">Magnesium</keyword>
<proteinExistence type="inferred from homology"/>
<evidence type="ECO:0000256" key="8">
    <source>
        <dbReference type="ARBA" id="ARBA00022741"/>
    </source>
</evidence>
<dbReference type="SUPFAM" id="SSF81665">
    <property type="entry name" value="Calcium ATPase, transmembrane domain M"/>
    <property type="match status" value="1"/>
</dbReference>
<keyword evidence="11" id="KW-1278">Translocase</keyword>
<feature type="domain" description="P-type ATPase A" evidence="16">
    <location>
        <begin position="236"/>
        <end position="341"/>
    </location>
</feature>
<gene>
    <name evidence="17" type="ORF">UFOPK2370_01198</name>
</gene>
<dbReference type="GO" id="GO:0016887">
    <property type="term" value="F:ATP hydrolysis activity"/>
    <property type="evidence" value="ECO:0007669"/>
    <property type="project" value="InterPro"/>
</dbReference>
<feature type="transmembrane region" description="Helical" evidence="15">
    <location>
        <begin position="166"/>
        <end position="189"/>
    </location>
</feature>
<dbReference type="InterPro" id="IPR023298">
    <property type="entry name" value="ATPase_P-typ_TM_dom_sf"/>
</dbReference>
<dbReference type="GO" id="GO:0005507">
    <property type="term" value="F:copper ion binding"/>
    <property type="evidence" value="ECO:0007669"/>
    <property type="project" value="TreeGrafter"/>
</dbReference>
<accession>A0A6J6P7L6</accession>
<dbReference type="AlphaFoldDB" id="A0A6J6P7L6"/>
<evidence type="ECO:0000256" key="14">
    <source>
        <dbReference type="ARBA" id="ARBA00023136"/>
    </source>
</evidence>
<dbReference type="PANTHER" id="PTHR43520:SF5">
    <property type="entry name" value="CATION-TRANSPORTING P-TYPE ATPASE-RELATED"/>
    <property type="match status" value="1"/>
</dbReference>
<evidence type="ECO:0000256" key="10">
    <source>
        <dbReference type="ARBA" id="ARBA00022842"/>
    </source>
</evidence>
<dbReference type="SFLD" id="SFLDS00003">
    <property type="entry name" value="Haloacid_Dehalogenase"/>
    <property type="match status" value="1"/>
</dbReference>
<dbReference type="GO" id="GO:0043682">
    <property type="term" value="F:P-type divalent copper transporter activity"/>
    <property type="evidence" value="ECO:0007669"/>
    <property type="project" value="TreeGrafter"/>
</dbReference>
<feature type="transmembrane region" description="Helical" evidence="15">
    <location>
        <begin position="701"/>
        <end position="724"/>
    </location>
</feature>
<keyword evidence="14 15" id="KW-0472">Membrane</keyword>
<feature type="transmembrane region" description="Helical" evidence="15">
    <location>
        <begin position="392"/>
        <end position="414"/>
    </location>
</feature>
<evidence type="ECO:0000256" key="7">
    <source>
        <dbReference type="ARBA" id="ARBA00022723"/>
    </source>
</evidence>
<keyword evidence="13" id="KW-0406">Ion transport</keyword>
<evidence type="ECO:0000256" key="1">
    <source>
        <dbReference type="ARBA" id="ARBA00004651"/>
    </source>
</evidence>
<dbReference type="InterPro" id="IPR036412">
    <property type="entry name" value="HAD-like_sf"/>
</dbReference>
<evidence type="ECO:0000256" key="6">
    <source>
        <dbReference type="ARBA" id="ARBA00022692"/>
    </source>
</evidence>
<dbReference type="PANTHER" id="PTHR43520">
    <property type="entry name" value="ATP7, ISOFORM B"/>
    <property type="match status" value="1"/>
</dbReference>
<evidence type="ECO:0000256" key="13">
    <source>
        <dbReference type="ARBA" id="ARBA00023065"/>
    </source>
</evidence>
<dbReference type="Pfam" id="PF00122">
    <property type="entry name" value="E1-E2_ATPase"/>
    <property type="match status" value="1"/>
</dbReference>
<evidence type="ECO:0000256" key="12">
    <source>
        <dbReference type="ARBA" id="ARBA00022989"/>
    </source>
</evidence>
<feature type="transmembrane region" description="Helical" evidence="15">
    <location>
        <begin position="103"/>
        <end position="124"/>
    </location>
</feature>
<evidence type="ECO:0000256" key="9">
    <source>
        <dbReference type="ARBA" id="ARBA00022840"/>
    </source>
</evidence>
<evidence type="ECO:0000256" key="3">
    <source>
        <dbReference type="ARBA" id="ARBA00022448"/>
    </source>
</evidence>
<keyword evidence="4" id="KW-1003">Cell membrane</keyword>
<evidence type="ECO:0000256" key="2">
    <source>
        <dbReference type="ARBA" id="ARBA00006024"/>
    </source>
</evidence>
<dbReference type="InterPro" id="IPR018303">
    <property type="entry name" value="ATPase_P-typ_P_site"/>
</dbReference>
<evidence type="ECO:0000256" key="15">
    <source>
        <dbReference type="SAM" id="Phobius"/>
    </source>
</evidence>
<dbReference type="InterPro" id="IPR023214">
    <property type="entry name" value="HAD_sf"/>
</dbReference>
<dbReference type="SFLD" id="SFLDF00027">
    <property type="entry name" value="p-type_atpase"/>
    <property type="match status" value="1"/>
</dbReference>
<dbReference type="NCBIfam" id="TIGR01511">
    <property type="entry name" value="ATPase-IB1_Cu"/>
    <property type="match status" value="1"/>
</dbReference>
<dbReference type="SUPFAM" id="SSF56784">
    <property type="entry name" value="HAD-like"/>
    <property type="match status" value="1"/>
</dbReference>
<evidence type="ECO:0000313" key="17">
    <source>
        <dbReference type="EMBL" id="CAB4694949.1"/>
    </source>
</evidence>
<dbReference type="NCBIfam" id="TIGR01494">
    <property type="entry name" value="ATPase_P-type"/>
    <property type="match status" value="1"/>
</dbReference>
<protein>
    <submittedName>
        <fullName evidence="17">Unannotated protein</fullName>
    </submittedName>
</protein>
<evidence type="ECO:0000256" key="4">
    <source>
        <dbReference type="ARBA" id="ARBA00022475"/>
    </source>
</evidence>
<reference evidence="17" key="1">
    <citation type="submission" date="2020-05" db="EMBL/GenBank/DDBJ databases">
        <authorList>
            <person name="Chiriac C."/>
            <person name="Salcher M."/>
            <person name="Ghai R."/>
            <person name="Kavagutti S V."/>
        </authorList>
    </citation>
    <scope>NUCLEOTIDE SEQUENCE</scope>
</reference>
<organism evidence="17">
    <name type="scientific">freshwater metagenome</name>
    <dbReference type="NCBI Taxonomy" id="449393"/>
    <lineage>
        <taxon>unclassified sequences</taxon>
        <taxon>metagenomes</taxon>
        <taxon>ecological metagenomes</taxon>
    </lineage>
</organism>
<dbReference type="Pfam" id="PF00702">
    <property type="entry name" value="Hydrolase"/>
    <property type="match status" value="1"/>
</dbReference>
<dbReference type="GO" id="GO:0005886">
    <property type="term" value="C:plasma membrane"/>
    <property type="evidence" value="ECO:0007669"/>
    <property type="project" value="UniProtKB-SubCell"/>
</dbReference>
<dbReference type="InterPro" id="IPR023299">
    <property type="entry name" value="ATPase_P-typ_cyto_dom_N"/>
</dbReference>
<dbReference type="InterPro" id="IPR044492">
    <property type="entry name" value="P_typ_ATPase_HD_dom"/>
</dbReference>
<dbReference type="FunFam" id="2.70.150.10:FF:000020">
    <property type="entry name" value="Copper-exporting P-type ATPase A"/>
    <property type="match status" value="1"/>
</dbReference>
<dbReference type="InterPro" id="IPR008250">
    <property type="entry name" value="ATPase_P-typ_transduc_dom_A_sf"/>
</dbReference>
<dbReference type="PRINTS" id="PR00119">
    <property type="entry name" value="CATATPASE"/>
</dbReference>
<feature type="transmembrane region" description="Helical" evidence="15">
    <location>
        <begin position="136"/>
        <end position="154"/>
    </location>
</feature>
<keyword evidence="6 15" id="KW-0812">Transmembrane</keyword>
<dbReference type="Gene3D" id="2.70.150.10">
    <property type="entry name" value="Calcium-transporting ATPase, cytoplasmic transduction domain A"/>
    <property type="match status" value="1"/>
</dbReference>